<evidence type="ECO:0000313" key="4">
    <source>
        <dbReference type="EMBL" id="CAF4854449.1"/>
    </source>
</evidence>
<feature type="region of interest" description="Disordered" evidence="1">
    <location>
        <begin position="286"/>
        <end position="328"/>
    </location>
</feature>
<feature type="compositionally biased region" description="Polar residues" evidence="1">
    <location>
        <begin position="286"/>
        <end position="303"/>
    </location>
</feature>
<feature type="non-terminal residue" evidence="4">
    <location>
        <position position="1"/>
    </location>
</feature>
<protein>
    <recommendedName>
        <fullName evidence="3">MAM domain-containing protein</fullName>
    </recommendedName>
</protein>
<feature type="compositionally biased region" description="Low complexity" evidence="1">
    <location>
        <begin position="304"/>
        <end position="326"/>
    </location>
</feature>
<keyword evidence="2" id="KW-1133">Transmembrane helix</keyword>
<sequence length="581" mass="63864">DVMVVSTLGDTVDSNPPKGPLSDVTSIITPTENGELCKLPYRINPYIWDMYFCNEDYCETATNPKSKCASGRFGHVQLFNTNVYSIPLKAGTGGIDGINEQCIIYYYYIPDSVDIQMSITLRKVENDSTTEVIDSVTNSLFNGWAQRKIDFQARQSEYMIYFDFQKTIGILPSFGIDEISIHQADAYVTQSTTNEVSTSTVSIRTTESETSMAITMESSTITADESTTISEETVTSVTSSTNTNTGEITSSSSTMTITQTTSTTTYPVISTMSFTTVITPVSSETTNKTLDTSSTRETTMPIQTSTTARITSTSTSTTTLTTTSNSLDDKGNNNSFKKTLTISLSIAIPAVFIISIGIGILVTKRAARRVPDDGSRRLTNIKKRKKNFVELDRMLITSIYSSNFATLIVNHNNLISYETNELCNKFISQYGANGINGINDQCLIYYYYLPNITVTEQNIQVYKEEAGSSKEIIDTVTSSPCNGWIKQHVNCNIAEPGYKIYFDFEKTSGTGTPTTAIAIDEISIHQRRCSDESVTQSATNPISTSTVSIRTTESETTIANLSNVTTTTADQQSTSNSQTYY</sequence>
<dbReference type="AlphaFoldDB" id="A0A821SEA3"/>
<accession>A0A821SEA3</accession>
<feature type="transmembrane region" description="Helical" evidence="2">
    <location>
        <begin position="340"/>
        <end position="362"/>
    </location>
</feature>
<dbReference type="Proteomes" id="UP000663838">
    <property type="component" value="Unassembled WGS sequence"/>
</dbReference>
<feature type="domain" description="MAM" evidence="3">
    <location>
        <begin position="441"/>
        <end position="531"/>
    </location>
</feature>
<dbReference type="GO" id="GO:0016020">
    <property type="term" value="C:membrane"/>
    <property type="evidence" value="ECO:0007669"/>
    <property type="project" value="InterPro"/>
</dbReference>
<dbReference type="Pfam" id="PF00629">
    <property type="entry name" value="MAM"/>
    <property type="match status" value="1"/>
</dbReference>
<proteinExistence type="predicted"/>
<reference evidence="4" key="1">
    <citation type="submission" date="2021-02" db="EMBL/GenBank/DDBJ databases">
        <authorList>
            <person name="Nowell W R."/>
        </authorList>
    </citation>
    <scope>NUCLEOTIDE SEQUENCE</scope>
</reference>
<dbReference type="InterPro" id="IPR000998">
    <property type="entry name" value="MAM_dom"/>
</dbReference>
<dbReference type="PROSITE" id="PS50060">
    <property type="entry name" value="MAM_2"/>
    <property type="match status" value="1"/>
</dbReference>
<name>A0A821SEA3_9BILA</name>
<dbReference type="EMBL" id="CAJOBS010003375">
    <property type="protein sequence ID" value="CAF4854449.1"/>
    <property type="molecule type" value="Genomic_DNA"/>
</dbReference>
<evidence type="ECO:0000256" key="2">
    <source>
        <dbReference type="SAM" id="Phobius"/>
    </source>
</evidence>
<feature type="region of interest" description="Disordered" evidence="1">
    <location>
        <begin position="219"/>
        <end position="256"/>
    </location>
</feature>
<comment type="caution">
    <text evidence="4">The sequence shown here is derived from an EMBL/GenBank/DDBJ whole genome shotgun (WGS) entry which is preliminary data.</text>
</comment>
<keyword evidence="2" id="KW-0472">Membrane</keyword>
<dbReference type="Gene3D" id="2.60.120.200">
    <property type="match status" value="2"/>
</dbReference>
<feature type="compositionally biased region" description="Polar residues" evidence="1">
    <location>
        <begin position="532"/>
        <end position="551"/>
    </location>
</feature>
<dbReference type="InterPro" id="IPR013320">
    <property type="entry name" value="ConA-like_dom_sf"/>
</dbReference>
<gene>
    <name evidence="4" type="ORF">TOA249_LOCUS27162</name>
</gene>
<evidence type="ECO:0000256" key="1">
    <source>
        <dbReference type="SAM" id="MobiDB-lite"/>
    </source>
</evidence>
<dbReference type="SUPFAM" id="SSF49899">
    <property type="entry name" value="Concanavalin A-like lectins/glucanases"/>
    <property type="match status" value="1"/>
</dbReference>
<evidence type="ECO:0000313" key="5">
    <source>
        <dbReference type="Proteomes" id="UP000663838"/>
    </source>
</evidence>
<evidence type="ECO:0000259" key="3">
    <source>
        <dbReference type="PROSITE" id="PS50060"/>
    </source>
</evidence>
<feature type="region of interest" description="Disordered" evidence="1">
    <location>
        <begin position="530"/>
        <end position="551"/>
    </location>
</feature>
<feature type="compositionally biased region" description="Low complexity" evidence="1">
    <location>
        <begin position="226"/>
        <end position="256"/>
    </location>
</feature>
<keyword evidence="2" id="KW-0812">Transmembrane</keyword>
<organism evidence="4 5">
    <name type="scientific">Rotaria socialis</name>
    <dbReference type="NCBI Taxonomy" id="392032"/>
    <lineage>
        <taxon>Eukaryota</taxon>
        <taxon>Metazoa</taxon>
        <taxon>Spiralia</taxon>
        <taxon>Gnathifera</taxon>
        <taxon>Rotifera</taxon>
        <taxon>Eurotatoria</taxon>
        <taxon>Bdelloidea</taxon>
        <taxon>Philodinida</taxon>
        <taxon>Philodinidae</taxon>
        <taxon>Rotaria</taxon>
    </lineage>
</organism>